<sequence>MSQLNKLARHNRQGSFRTKERYYEAFKRFCAFLADKYHLQKLENISGKHLTSYVLWMQESGKSASTIKTDLAAIRFFHDKMSRPKYQLPTNDELAVELKRRCFGQVDRTWSNIEFNKMLGRALAEDRYDFILALYLARYAGLRIHECFRIDTAAAEQALRENAVTVKGKGGKVRTIPINGKIAVAMRAQLARTPRGQKLLVPDGMPTDRAITLLQLFIMKHRDEVREAGSDCPLTFHGLRHTYAAEKYRELTDSGKSALDAHFAVSRLLGHERSDVTNIYLASVRKGERHEQ</sequence>
<accession>A0A9D2LJS1</accession>
<dbReference type="GO" id="GO:0015074">
    <property type="term" value="P:DNA integration"/>
    <property type="evidence" value="ECO:0007669"/>
    <property type="project" value="UniProtKB-KW"/>
</dbReference>
<evidence type="ECO:0000256" key="5">
    <source>
        <dbReference type="ARBA" id="ARBA00023172"/>
    </source>
</evidence>
<evidence type="ECO:0000256" key="3">
    <source>
        <dbReference type="ARBA" id="ARBA00022908"/>
    </source>
</evidence>
<reference evidence="9" key="1">
    <citation type="journal article" date="2021" name="PeerJ">
        <title>Extensive microbial diversity within the chicken gut microbiome revealed by metagenomics and culture.</title>
        <authorList>
            <person name="Gilroy R."/>
            <person name="Ravi A."/>
            <person name="Getino M."/>
            <person name="Pursley I."/>
            <person name="Horton D.L."/>
            <person name="Alikhan N.F."/>
            <person name="Baker D."/>
            <person name="Gharbi K."/>
            <person name="Hall N."/>
            <person name="Watson M."/>
            <person name="Adriaenssens E.M."/>
            <person name="Foster-Nyarko E."/>
            <person name="Jarju S."/>
            <person name="Secka A."/>
            <person name="Antonio M."/>
            <person name="Oren A."/>
            <person name="Chaudhuri R.R."/>
            <person name="La Ragione R."/>
            <person name="Hildebrand F."/>
            <person name="Pallen M.J."/>
        </authorList>
    </citation>
    <scope>NUCLEOTIDE SEQUENCE</scope>
    <source>
        <strain evidence="9">ChiBcec18-1249</strain>
    </source>
</reference>
<dbReference type="PANTHER" id="PTHR30349">
    <property type="entry name" value="PHAGE INTEGRASE-RELATED"/>
    <property type="match status" value="1"/>
</dbReference>
<evidence type="ECO:0000256" key="2">
    <source>
        <dbReference type="ARBA" id="ARBA00008857"/>
    </source>
</evidence>
<dbReference type="InterPro" id="IPR044068">
    <property type="entry name" value="CB"/>
</dbReference>
<keyword evidence="5" id="KW-0233">DNA recombination</keyword>
<keyword evidence="3" id="KW-0229">DNA integration</keyword>
<protein>
    <submittedName>
        <fullName evidence="9">Tyrosine-type recombinase/integrase</fullName>
    </submittedName>
</protein>
<dbReference type="InterPro" id="IPR050090">
    <property type="entry name" value="Tyrosine_recombinase_XerCD"/>
</dbReference>
<dbReference type="InterPro" id="IPR010998">
    <property type="entry name" value="Integrase_recombinase_N"/>
</dbReference>
<evidence type="ECO:0000256" key="6">
    <source>
        <dbReference type="PROSITE-ProRule" id="PRU01248"/>
    </source>
</evidence>
<comment type="similarity">
    <text evidence="2">Belongs to the 'phage' integrase family.</text>
</comment>
<evidence type="ECO:0000313" key="9">
    <source>
        <dbReference type="EMBL" id="HJB13872.1"/>
    </source>
</evidence>
<dbReference type="InterPro" id="IPR011010">
    <property type="entry name" value="DNA_brk_join_enz"/>
</dbReference>
<organism evidence="9 10">
    <name type="scientific">Candidatus Oscillibacter excrementigallinarum</name>
    <dbReference type="NCBI Taxonomy" id="2838716"/>
    <lineage>
        <taxon>Bacteria</taxon>
        <taxon>Bacillati</taxon>
        <taxon>Bacillota</taxon>
        <taxon>Clostridia</taxon>
        <taxon>Eubacteriales</taxon>
        <taxon>Oscillospiraceae</taxon>
        <taxon>Oscillibacter</taxon>
    </lineage>
</organism>
<evidence type="ECO:0000259" key="7">
    <source>
        <dbReference type="PROSITE" id="PS51898"/>
    </source>
</evidence>
<dbReference type="Pfam" id="PF00589">
    <property type="entry name" value="Phage_integrase"/>
    <property type="match status" value="1"/>
</dbReference>
<reference evidence="9" key="2">
    <citation type="submission" date="2021-04" db="EMBL/GenBank/DDBJ databases">
        <authorList>
            <person name="Gilroy R."/>
        </authorList>
    </citation>
    <scope>NUCLEOTIDE SEQUENCE</scope>
    <source>
        <strain evidence="9">ChiBcec18-1249</strain>
    </source>
</reference>
<name>A0A9D2LJS1_9FIRM</name>
<dbReference type="Gene3D" id="1.10.443.10">
    <property type="entry name" value="Intergrase catalytic core"/>
    <property type="match status" value="1"/>
</dbReference>
<gene>
    <name evidence="9" type="ORF">H9787_09185</name>
</gene>
<dbReference type="PANTHER" id="PTHR30349:SF81">
    <property type="entry name" value="TYROSINE RECOMBINASE XERC"/>
    <property type="match status" value="1"/>
</dbReference>
<keyword evidence="4 6" id="KW-0238">DNA-binding</keyword>
<proteinExistence type="inferred from homology"/>
<dbReference type="InterPro" id="IPR002104">
    <property type="entry name" value="Integrase_catalytic"/>
</dbReference>
<dbReference type="Proteomes" id="UP000823824">
    <property type="component" value="Unassembled WGS sequence"/>
</dbReference>
<dbReference type="PROSITE" id="PS51900">
    <property type="entry name" value="CB"/>
    <property type="match status" value="1"/>
</dbReference>
<evidence type="ECO:0000256" key="1">
    <source>
        <dbReference type="ARBA" id="ARBA00003283"/>
    </source>
</evidence>
<dbReference type="Pfam" id="PF02899">
    <property type="entry name" value="Phage_int_SAM_1"/>
    <property type="match status" value="1"/>
</dbReference>
<dbReference type="GO" id="GO:0003677">
    <property type="term" value="F:DNA binding"/>
    <property type="evidence" value="ECO:0007669"/>
    <property type="project" value="UniProtKB-UniRule"/>
</dbReference>
<dbReference type="InterPro" id="IPR013762">
    <property type="entry name" value="Integrase-like_cat_sf"/>
</dbReference>
<evidence type="ECO:0000313" key="10">
    <source>
        <dbReference type="Proteomes" id="UP000823824"/>
    </source>
</evidence>
<dbReference type="EMBL" id="DWZJ01000084">
    <property type="protein sequence ID" value="HJB13872.1"/>
    <property type="molecule type" value="Genomic_DNA"/>
</dbReference>
<dbReference type="AlphaFoldDB" id="A0A9D2LJS1"/>
<dbReference type="CDD" id="cd00397">
    <property type="entry name" value="DNA_BRE_C"/>
    <property type="match status" value="1"/>
</dbReference>
<evidence type="ECO:0000259" key="8">
    <source>
        <dbReference type="PROSITE" id="PS51900"/>
    </source>
</evidence>
<feature type="domain" description="Core-binding (CB)" evidence="8">
    <location>
        <begin position="1"/>
        <end position="82"/>
    </location>
</feature>
<evidence type="ECO:0000256" key="4">
    <source>
        <dbReference type="ARBA" id="ARBA00023125"/>
    </source>
</evidence>
<comment type="function">
    <text evidence="1">Site-specific tyrosine recombinase, which acts by catalyzing the cutting and rejoining of the recombining DNA molecules.</text>
</comment>
<comment type="caution">
    <text evidence="9">The sequence shown here is derived from an EMBL/GenBank/DDBJ whole genome shotgun (WGS) entry which is preliminary data.</text>
</comment>
<feature type="domain" description="Tyr recombinase" evidence="7">
    <location>
        <begin position="105"/>
        <end position="292"/>
    </location>
</feature>
<dbReference type="SUPFAM" id="SSF56349">
    <property type="entry name" value="DNA breaking-rejoining enzymes"/>
    <property type="match status" value="1"/>
</dbReference>
<dbReference type="GO" id="GO:0006310">
    <property type="term" value="P:DNA recombination"/>
    <property type="evidence" value="ECO:0007669"/>
    <property type="project" value="UniProtKB-KW"/>
</dbReference>
<dbReference type="InterPro" id="IPR004107">
    <property type="entry name" value="Integrase_SAM-like_N"/>
</dbReference>
<dbReference type="Gene3D" id="1.10.150.130">
    <property type="match status" value="1"/>
</dbReference>
<dbReference type="PROSITE" id="PS51898">
    <property type="entry name" value="TYR_RECOMBINASE"/>
    <property type="match status" value="1"/>
</dbReference>